<protein>
    <recommendedName>
        <fullName evidence="3">ubiquitinyl hydrolase 1</fullName>
        <ecNumber evidence="3">3.4.19.12</ecNumber>
    </recommendedName>
</protein>
<feature type="domain" description="Josephin" evidence="14">
    <location>
        <begin position="8"/>
        <end position="209"/>
    </location>
</feature>
<feature type="compositionally biased region" description="Basic and acidic residues" evidence="13">
    <location>
        <begin position="378"/>
        <end position="387"/>
    </location>
</feature>
<evidence type="ECO:0000256" key="10">
    <source>
        <dbReference type="ARBA" id="ARBA00023242"/>
    </source>
</evidence>
<keyword evidence="10" id="KW-0539">Nucleus</keyword>
<evidence type="ECO:0000313" key="15">
    <source>
        <dbReference type="EMBL" id="KAF6762977.1"/>
    </source>
</evidence>
<comment type="catalytic activity">
    <reaction evidence="1">
        <text>Thiol-dependent hydrolysis of ester, thioester, amide, peptide and isopeptide bonds formed by the C-terminal Gly of ubiquitin (a 76-residue protein attached to proteins as an intracellular targeting signal).</text>
        <dbReference type="EC" id="3.4.19.12"/>
    </reaction>
</comment>
<keyword evidence="9" id="KW-0804">Transcription</keyword>
<dbReference type="Gene3D" id="1.10.287.10">
    <property type="entry name" value="S15/NS1, RNA-binding"/>
    <property type="match status" value="1"/>
</dbReference>
<keyword evidence="8" id="KW-0805">Transcription regulation</keyword>
<dbReference type="PANTHER" id="PTHR14159">
    <property type="entry name" value="ATAXIN-3-RELATED"/>
    <property type="match status" value="1"/>
</dbReference>
<dbReference type="GO" id="GO:0006508">
    <property type="term" value="P:proteolysis"/>
    <property type="evidence" value="ECO:0007669"/>
    <property type="project" value="UniProtKB-KW"/>
</dbReference>
<dbReference type="EC" id="3.4.19.12" evidence="3"/>
<comment type="subcellular location">
    <subcellularLocation>
        <location evidence="2">Nucleus</location>
    </subcellularLocation>
</comment>
<dbReference type="GO" id="GO:0004843">
    <property type="term" value="F:cysteine-type deubiquitinase activity"/>
    <property type="evidence" value="ECO:0007669"/>
    <property type="project" value="UniProtKB-EC"/>
</dbReference>
<evidence type="ECO:0000256" key="6">
    <source>
        <dbReference type="ARBA" id="ARBA00022801"/>
    </source>
</evidence>
<feature type="region of interest" description="Disordered" evidence="13">
    <location>
        <begin position="216"/>
        <end position="259"/>
    </location>
</feature>
<feature type="compositionally biased region" description="Low complexity" evidence="13">
    <location>
        <begin position="221"/>
        <end position="230"/>
    </location>
</feature>
<feature type="compositionally biased region" description="Acidic residues" evidence="13">
    <location>
        <begin position="416"/>
        <end position="430"/>
    </location>
</feature>
<keyword evidence="5" id="KW-0833">Ubl conjugation pathway</keyword>
<name>A0A8H6MG05_9AGAR</name>
<dbReference type="Proteomes" id="UP000521943">
    <property type="component" value="Unassembled WGS sequence"/>
</dbReference>
<feature type="active site" evidence="11">
    <location>
        <position position="163"/>
    </location>
</feature>
<evidence type="ECO:0000256" key="5">
    <source>
        <dbReference type="ARBA" id="ARBA00022786"/>
    </source>
</evidence>
<feature type="compositionally biased region" description="Polar residues" evidence="13">
    <location>
        <begin position="294"/>
        <end position="313"/>
    </location>
</feature>
<dbReference type="InterPro" id="IPR006155">
    <property type="entry name" value="Josephin"/>
</dbReference>
<evidence type="ECO:0000256" key="4">
    <source>
        <dbReference type="ARBA" id="ARBA00022670"/>
    </source>
</evidence>
<feature type="compositionally biased region" description="Low complexity" evidence="13">
    <location>
        <begin position="314"/>
        <end position="324"/>
    </location>
</feature>
<organism evidence="15 16">
    <name type="scientific">Ephemerocybe angulata</name>
    <dbReference type="NCBI Taxonomy" id="980116"/>
    <lineage>
        <taxon>Eukaryota</taxon>
        <taxon>Fungi</taxon>
        <taxon>Dikarya</taxon>
        <taxon>Basidiomycota</taxon>
        <taxon>Agaricomycotina</taxon>
        <taxon>Agaricomycetes</taxon>
        <taxon>Agaricomycetidae</taxon>
        <taxon>Agaricales</taxon>
        <taxon>Agaricineae</taxon>
        <taxon>Psathyrellaceae</taxon>
        <taxon>Ephemerocybe</taxon>
    </lineage>
</organism>
<feature type="region of interest" description="Disordered" evidence="13">
    <location>
        <begin position="283"/>
        <end position="530"/>
    </location>
</feature>
<evidence type="ECO:0000256" key="3">
    <source>
        <dbReference type="ARBA" id="ARBA00012759"/>
    </source>
</evidence>
<dbReference type="SMART" id="SM00726">
    <property type="entry name" value="UIM"/>
    <property type="match status" value="2"/>
</dbReference>
<evidence type="ECO:0000259" key="14">
    <source>
        <dbReference type="PROSITE" id="PS50957"/>
    </source>
</evidence>
<gene>
    <name evidence="15" type="ORF">DFP72DRAFT_801138</name>
</gene>
<dbReference type="SMART" id="SM01246">
    <property type="entry name" value="Josephin"/>
    <property type="match status" value="1"/>
</dbReference>
<feature type="active site" description="Nucleophile" evidence="11">
    <location>
        <position position="23"/>
    </location>
</feature>
<evidence type="ECO:0000256" key="13">
    <source>
        <dbReference type="SAM" id="MobiDB-lite"/>
    </source>
</evidence>
<dbReference type="PANTHER" id="PTHR14159:SF0">
    <property type="entry name" value="ATAXIN-3-RELATED"/>
    <property type="match status" value="1"/>
</dbReference>
<evidence type="ECO:0000256" key="9">
    <source>
        <dbReference type="ARBA" id="ARBA00023163"/>
    </source>
</evidence>
<evidence type="ECO:0000256" key="2">
    <source>
        <dbReference type="ARBA" id="ARBA00004123"/>
    </source>
</evidence>
<feature type="compositionally biased region" description="Polar residues" evidence="13">
    <location>
        <begin position="240"/>
        <end position="249"/>
    </location>
</feature>
<dbReference type="PROSITE" id="PS50957">
    <property type="entry name" value="JOSEPHIN"/>
    <property type="match status" value="1"/>
</dbReference>
<dbReference type="Gene3D" id="3.90.70.40">
    <property type="match status" value="1"/>
</dbReference>
<accession>A0A8H6MG05</accession>
<evidence type="ECO:0000256" key="8">
    <source>
        <dbReference type="ARBA" id="ARBA00023015"/>
    </source>
</evidence>
<dbReference type="OrthoDB" id="10063692at2759"/>
<comment type="caution">
    <text evidence="15">The sequence shown here is derived from an EMBL/GenBank/DDBJ whole genome shotgun (WGS) entry which is preliminary data.</text>
</comment>
<evidence type="ECO:0000256" key="7">
    <source>
        <dbReference type="ARBA" id="ARBA00022807"/>
    </source>
</evidence>
<dbReference type="GO" id="GO:0016579">
    <property type="term" value="P:protein deubiquitination"/>
    <property type="evidence" value="ECO:0007669"/>
    <property type="project" value="InterPro"/>
</dbReference>
<dbReference type="AlphaFoldDB" id="A0A8H6MG05"/>
<comment type="caution">
    <text evidence="12">Lacks conserved residue(s) required for the propagation of feature annotation.</text>
</comment>
<dbReference type="InterPro" id="IPR003903">
    <property type="entry name" value="UIM_dom"/>
</dbReference>
<feature type="compositionally biased region" description="Polar residues" evidence="13">
    <location>
        <begin position="509"/>
        <end position="520"/>
    </location>
</feature>
<dbReference type="EMBL" id="JACGCI010000006">
    <property type="protein sequence ID" value="KAF6762977.1"/>
    <property type="molecule type" value="Genomic_DNA"/>
</dbReference>
<dbReference type="Pfam" id="PF02099">
    <property type="entry name" value="Josephin"/>
    <property type="match status" value="1"/>
</dbReference>
<sequence length="544" mass="59750">MAGLEGLASTIYHEKQEPGSMLCAQHALNSLLRTLSPHSLEISACSSVVQKETTCFTAPDLSDIARNLDTLEDSYRDEQQGESTNMDDTGFFSVQVLDNALKVWGLNLVRWRSEEMRPYNDQPHTQLAFVLNLEQHWFTLRRFGPAVPNIDNDPGEGHWFNLNSFLPAPEWVGKLYLGMVLQQAETEGYSVFAVTQADPDQPLALPRTLADEVAATLPEPSSASTSISTSRANFQRKMESSTSQNQPSHEASGPGDMDFDEEDYELQAALQASLMAQDAMDLEDATSPPPVQRGTISLPPSAQPTPTFSGFSMSTHSSEGSPSGSGTGSPEHEELDPVAASMARNRQLLERMQQQQAYAAREMWSETDLTPEENEALQQRRAERQRQEEEEEEQLRLAIEESERMAQAHKVLSPTAEDDDEDEELDEDLAGGERAQGSAQPNVAPAYHGGDRVYDDDDAEFQAALKASLEHMPPGFQHPELPEPAPASYPVTPSAPAAQHAASKDQDDTASIASTETSVTEAPAVEEPLSVDEIRRRRLARFGA</sequence>
<dbReference type="GO" id="GO:0005634">
    <property type="term" value="C:nucleus"/>
    <property type="evidence" value="ECO:0007669"/>
    <property type="project" value="UniProtKB-SubCell"/>
</dbReference>
<reference evidence="15 16" key="1">
    <citation type="submission" date="2020-07" db="EMBL/GenBank/DDBJ databases">
        <title>Comparative genomics of pyrophilous fungi reveals a link between fire events and developmental genes.</title>
        <authorList>
            <consortium name="DOE Joint Genome Institute"/>
            <person name="Steindorff A.S."/>
            <person name="Carver A."/>
            <person name="Calhoun S."/>
            <person name="Stillman K."/>
            <person name="Liu H."/>
            <person name="Lipzen A."/>
            <person name="Pangilinan J."/>
            <person name="Labutti K."/>
            <person name="Bruns T.D."/>
            <person name="Grigoriev I.V."/>
        </authorList>
    </citation>
    <scope>NUCLEOTIDE SEQUENCE [LARGE SCALE GENOMIC DNA]</scope>
    <source>
        <strain evidence="15 16">CBS 144469</strain>
    </source>
</reference>
<keyword evidence="7" id="KW-0788">Thiol protease</keyword>
<evidence type="ECO:0000256" key="1">
    <source>
        <dbReference type="ARBA" id="ARBA00000707"/>
    </source>
</evidence>
<keyword evidence="16" id="KW-1185">Reference proteome</keyword>
<feature type="compositionally biased region" description="Basic and acidic residues" evidence="13">
    <location>
        <begin position="394"/>
        <end position="406"/>
    </location>
</feature>
<evidence type="ECO:0000313" key="16">
    <source>
        <dbReference type="Proteomes" id="UP000521943"/>
    </source>
</evidence>
<dbReference type="PROSITE" id="PS50330">
    <property type="entry name" value="UIM"/>
    <property type="match status" value="1"/>
</dbReference>
<keyword evidence="6" id="KW-0378">Hydrolase</keyword>
<proteinExistence type="predicted"/>
<keyword evidence="4" id="KW-0645">Protease</keyword>
<dbReference type="InterPro" id="IPR033865">
    <property type="entry name" value="Ataxin-3"/>
</dbReference>
<evidence type="ECO:0000256" key="11">
    <source>
        <dbReference type="PIRSR" id="PIRSR633865-1"/>
    </source>
</evidence>
<feature type="active site" description="Proton acceptor" evidence="11">
    <location>
        <position position="136"/>
    </location>
</feature>
<evidence type="ECO:0000256" key="12">
    <source>
        <dbReference type="PROSITE-ProRule" id="PRU00331"/>
    </source>
</evidence>